<proteinExistence type="predicted"/>
<keyword evidence="2" id="KW-0675">Receptor</keyword>
<evidence type="ECO:0000256" key="1">
    <source>
        <dbReference type="SAM" id="SignalP"/>
    </source>
</evidence>
<dbReference type="EMBL" id="RJVU01024579">
    <property type="protein sequence ID" value="ROL49898.1"/>
    <property type="molecule type" value="Genomic_DNA"/>
</dbReference>
<feature type="signal peptide" evidence="1">
    <location>
        <begin position="1"/>
        <end position="21"/>
    </location>
</feature>
<dbReference type="AlphaFoldDB" id="A0A3N0YW18"/>
<reference evidence="2 3" key="1">
    <citation type="submission" date="2018-10" db="EMBL/GenBank/DDBJ databases">
        <title>Genome assembly for a Yunnan-Guizhou Plateau 3E fish, Anabarilius grahami (Regan), and its evolutionary and genetic applications.</title>
        <authorList>
            <person name="Jiang W."/>
        </authorList>
    </citation>
    <scope>NUCLEOTIDE SEQUENCE [LARGE SCALE GENOMIC DNA]</scope>
    <source>
        <strain evidence="2">AG-KIZ</strain>
        <tissue evidence="2">Muscle</tissue>
    </source>
</reference>
<sequence length="100" mass="10463">MALMAGIIYALSSLFLGICAGLSAPRNHPANEVPLLDSRSVQGELAWVASPTEGGSSSASFRIDPSFIELLSSSPSVIFSVMDRPLARTVGGYSDFNTAN</sequence>
<evidence type="ECO:0000313" key="2">
    <source>
        <dbReference type="EMBL" id="ROL49898.1"/>
    </source>
</evidence>
<accession>A0A3N0YW18</accession>
<gene>
    <name evidence="2" type="ORF">DPX16_6306</name>
</gene>
<feature type="chain" id="PRO_5018280538" evidence="1">
    <location>
        <begin position="22"/>
        <end position="100"/>
    </location>
</feature>
<keyword evidence="1" id="KW-0732">Signal</keyword>
<organism evidence="2 3">
    <name type="scientific">Anabarilius grahami</name>
    <name type="common">Kanglang fish</name>
    <name type="synonym">Barilius grahami</name>
    <dbReference type="NCBI Taxonomy" id="495550"/>
    <lineage>
        <taxon>Eukaryota</taxon>
        <taxon>Metazoa</taxon>
        <taxon>Chordata</taxon>
        <taxon>Craniata</taxon>
        <taxon>Vertebrata</taxon>
        <taxon>Euteleostomi</taxon>
        <taxon>Actinopterygii</taxon>
        <taxon>Neopterygii</taxon>
        <taxon>Teleostei</taxon>
        <taxon>Ostariophysi</taxon>
        <taxon>Cypriniformes</taxon>
        <taxon>Xenocyprididae</taxon>
        <taxon>Xenocypridinae</taxon>
        <taxon>Xenocypridinae incertae sedis</taxon>
        <taxon>Anabarilius</taxon>
    </lineage>
</organism>
<protein>
    <submittedName>
        <fullName evidence="2">Ephrin type-A receptor 4</fullName>
    </submittedName>
</protein>
<comment type="caution">
    <text evidence="2">The sequence shown here is derived from an EMBL/GenBank/DDBJ whole genome shotgun (WGS) entry which is preliminary data.</text>
</comment>
<name>A0A3N0YW18_ANAGA</name>
<keyword evidence="3" id="KW-1185">Reference proteome</keyword>
<evidence type="ECO:0000313" key="3">
    <source>
        <dbReference type="Proteomes" id="UP000281406"/>
    </source>
</evidence>
<dbReference type="Proteomes" id="UP000281406">
    <property type="component" value="Unassembled WGS sequence"/>
</dbReference>